<dbReference type="InterPro" id="IPR048952">
    <property type="entry name" value="AsnRS_N"/>
</dbReference>
<dbReference type="CDD" id="cd04323">
    <property type="entry name" value="AsnRS_cyto_like_N"/>
    <property type="match status" value="1"/>
</dbReference>
<dbReference type="Pfam" id="PF01336">
    <property type="entry name" value="tRNA_anti-codon"/>
    <property type="match status" value="1"/>
</dbReference>
<keyword evidence="7" id="KW-0067">ATP-binding</keyword>
<dbReference type="InterPro" id="IPR004365">
    <property type="entry name" value="NA-bd_OB_tRNA"/>
</dbReference>
<dbReference type="EC" id="6.1.1.22" evidence="3"/>
<protein>
    <recommendedName>
        <fullName evidence="3">asparagine--tRNA ligase</fullName>
        <ecNumber evidence="3">6.1.1.22</ecNumber>
    </recommendedName>
    <alternativeName>
        <fullName evidence="10">Asparaginyl-tRNA synthetase</fullName>
    </alternativeName>
</protein>
<accession>A0A1R1PW22</accession>
<dbReference type="Pfam" id="PF20917">
    <property type="entry name" value="AsnRS_N"/>
    <property type="match status" value="1"/>
</dbReference>
<dbReference type="InterPro" id="IPR002312">
    <property type="entry name" value="Asp/Asn-tRNA-synth_IIb"/>
</dbReference>
<name>A0A1R1PW22_ZANCU</name>
<evidence type="ECO:0000256" key="12">
    <source>
        <dbReference type="SAM" id="Coils"/>
    </source>
</evidence>
<evidence type="ECO:0000256" key="9">
    <source>
        <dbReference type="ARBA" id="ARBA00023146"/>
    </source>
</evidence>
<dbReference type="PROSITE" id="PS50862">
    <property type="entry name" value="AA_TRNA_LIGASE_II"/>
    <property type="match status" value="1"/>
</dbReference>
<comment type="subcellular location">
    <subcellularLocation>
        <location evidence="1">Cytoplasm</location>
    </subcellularLocation>
</comment>
<reference evidence="15" key="2">
    <citation type="submission" date="2017-01" db="EMBL/GenBank/DDBJ databases">
        <authorList>
            <person name="Mah S.A."/>
            <person name="Swanson W.J."/>
            <person name="Moy G.W."/>
            <person name="Vacquier V.D."/>
        </authorList>
    </citation>
    <scope>NUCLEOTIDE SEQUENCE [LARGE SCALE GENOMIC DNA]</scope>
    <source>
        <strain evidence="15">COL-18-3</strain>
    </source>
</reference>
<organism evidence="15 16">
    <name type="scientific">Zancudomyces culisetae</name>
    <name type="common">Gut fungus</name>
    <name type="synonym">Smittium culisetae</name>
    <dbReference type="NCBI Taxonomy" id="1213189"/>
    <lineage>
        <taxon>Eukaryota</taxon>
        <taxon>Fungi</taxon>
        <taxon>Fungi incertae sedis</taxon>
        <taxon>Zoopagomycota</taxon>
        <taxon>Kickxellomycotina</taxon>
        <taxon>Harpellomycetes</taxon>
        <taxon>Harpellales</taxon>
        <taxon>Legeriomycetaceae</taxon>
        <taxon>Zancudomyces</taxon>
    </lineage>
</organism>
<dbReference type="Pfam" id="PF00152">
    <property type="entry name" value="tRNA-synt_2"/>
    <property type="match status" value="1"/>
</dbReference>
<dbReference type="EMBL" id="LSSK01001816">
    <property type="protein sequence ID" value="OMH78750.1"/>
    <property type="molecule type" value="Genomic_DNA"/>
</dbReference>
<comment type="catalytic activity">
    <reaction evidence="11">
        <text>tRNA(Asn) + L-asparagine + ATP = L-asparaginyl-tRNA(Asn) + AMP + diphosphate + H(+)</text>
        <dbReference type="Rhea" id="RHEA:11180"/>
        <dbReference type="Rhea" id="RHEA-COMP:9659"/>
        <dbReference type="Rhea" id="RHEA-COMP:9674"/>
        <dbReference type="ChEBI" id="CHEBI:15378"/>
        <dbReference type="ChEBI" id="CHEBI:30616"/>
        <dbReference type="ChEBI" id="CHEBI:33019"/>
        <dbReference type="ChEBI" id="CHEBI:58048"/>
        <dbReference type="ChEBI" id="CHEBI:78442"/>
        <dbReference type="ChEBI" id="CHEBI:78515"/>
        <dbReference type="ChEBI" id="CHEBI:456215"/>
        <dbReference type="EC" id="6.1.1.22"/>
    </reaction>
</comment>
<dbReference type="OrthoDB" id="1931232at2759"/>
<sequence length="569" mass="64124">MADIEQQMSKIAVTQKVYIDEERGSDENGKGTAELPFKSALVAVTSTNDSSEAGYLMKKKGEEEYKELAATALKKAKKGYELAQKKAKKQAVQQAQKSQGDAEKLAEEQRKIEESKKVVIEEDKSLPAATKVTINKTREHRGKRIKVSGWVHRLRAQGKEMMFIVLRDGTGYLQCVLLGKLCKTYDAITLTQESTVTLYGTLQEVPEGKNAPGGHELVVDYWQVVHKSPGGDDAVTNKVNAESDPSVLFSQRHLVLRGENQSAVLKVRALTLRAFREYFFKTGYTEVNPPCLVQTMVEGGSTLFHLPYYGEDAYLTQSSQLYLETCLASMGSVYTITPSFRAEKSHTRRHLSEFSHLEAELAFISFADLLDLIEDMVVTVVNKLMDDPESRELILQLNPGFVAPKHGFRRMKYEDAIKWLNEHGVKREEDGQDFQFGDDIPESPERFMTDTINEPILLTHFPGPIKSFYMPATEENPRVTESVDLLMPNVGEIVGGSMRIWKHQDLIDAFARAGIDTSSYYWYTDLSKYGSCPHGGFGLGVERFIAWITNRYTVKECCLYPRFPGRCQP</sequence>
<keyword evidence="8" id="KW-0648">Protein biosynthesis</keyword>
<dbReference type="PANTHER" id="PTHR22594:SF16">
    <property type="entry name" value="ASPARAGINE--TRNA LIGASE, CYTOPLASMIC"/>
    <property type="match status" value="1"/>
</dbReference>
<keyword evidence="16" id="KW-1185">Reference proteome</keyword>
<evidence type="ECO:0000313" key="16">
    <source>
        <dbReference type="Proteomes" id="UP000188320"/>
    </source>
</evidence>
<dbReference type="AlphaFoldDB" id="A0A1R1PW22"/>
<keyword evidence="4" id="KW-0963">Cytoplasm</keyword>
<feature type="coiled-coil region" evidence="12">
    <location>
        <begin position="88"/>
        <end position="122"/>
    </location>
</feature>
<dbReference type="GO" id="GO:0005737">
    <property type="term" value="C:cytoplasm"/>
    <property type="evidence" value="ECO:0007669"/>
    <property type="project" value="UniProtKB-SubCell"/>
</dbReference>
<dbReference type="PRINTS" id="PR01042">
    <property type="entry name" value="TRNASYNTHASP"/>
</dbReference>
<dbReference type="Proteomes" id="UP000188320">
    <property type="component" value="Unassembled WGS sequence"/>
</dbReference>
<dbReference type="EMBL" id="LSSK01000110">
    <property type="protein sequence ID" value="OMH85112.1"/>
    <property type="molecule type" value="Genomic_DNA"/>
</dbReference>
<dbReference type="InterPro" id="IPR004364">
    <property type="entry name" value="Aa-tRNA-synt_II"/>
</dbReference>
<dbReference type="InterPro" id="IPR012340">
    <property type="entry name" value="NA-bd_OB-fold"/>
</dbReference>
<dbReference type="FunFam" id="2.40.50.140:FF:000151">
    <property type="entry name" value="Asparagine--tRNA ligase, cytoplasmic"/>
    <property type="match status" value="1"/>
</dbReference>
<gene>
    <name evidence="15" type="ORF">AX774_g1332</name>
    <name evidence="14" type="ORF">AX774_g7852</name>
</gene>
<evidence type="ECO:0000256" key="6">
    <source>
        <dbReference type="ARBA" id="ARBA00022741"/>
    </source>
</evidence>
<dbReference type="PANTHER" id="PTHR22594">
    <property type="entry name" value="ASPARTYL/LYSYL-TRNA SYNTHETASE"/>
    <property type="match status" value="1"/>
</dbReference>
<dbReference type="Gene3D" id="2.40.50.140">
    <property type="entry name" value="Nucleic acid-binding proteins"/>
    <property type="match status" value="1"/>
</dbReference>
<evidence type="ECO:0000256" key="1">
    <source>
        <dbReference type="ARBA" id="ARBA00004496"/>
    </source>
</evidence>
<dbReference type="InterPro" id="IPR004522">
    <property type="entry name" value="Asn-tRNA-ligase"/>
</dbReference>
<dbReference type="GO" id="GO:0003676">
    <property type="term" value="F:nucleic acid binding"/>
    <property type="evidence" value="ECO:0007669"/>
    <property type="project" value="InterPro"/>
</dbReference>
<evidence type="ECO:0000256" key="7">
    <source>
        <dbReference type="ARBA" id="ARBA00022840"/>
    </source>
</evidence>
<dbReference type="GO" id="GO:0006421">
    <property type="term" value="P:asparaginyl-tRNA aminoacylation"/>
    <property type="evidence" value="ECO:0007669"/>
    <property type="project" value="InterPro"/>
</dbReference>
<dbReference type="CDD" id="cd00776">
    <property type="entry name" value="AsxRS_core"/>
    <property type="match status" value="1"/>
</dbReference>
<dbReference type="NCBIfam" id="TIGR00457">
    <property type="entry name" value="asnS"/>
    <property type="match status" value="1"/>
</dbReference>
<proteinExistence type="inferred from homology"/>
<dbReference type="GO" id="GO:0005524">
    <property type="term" value="F:ATP binding"/>
    <property type="evidence" value="ECO:0007669"/>
    <property type="project" value="UniProtKB-KW"/>
</dbReference>
<comment type="similarity">
    <text evidence="2">Belongs to the class-II aminoacyl-tRNA synthetase family.</text>
</comment>
<dbReference type="GO" id="GO:0004816">
    <property type="term" value="F:asparagine-tRNA ligase activity"/>
    <property type="evidence" value="ECO:0007669"/>
    <property type="project" value="UniProtKB-EC"/>
</dbReference>
<evidence type="ECO:0000256" key="10">
    <source>
        <dbReference type="ARBA" id="ARBA00029886"/>
    </source>
</evidence>
<dbReference type="SUPFAM" id="SSF50249">
    <property type="entry name" value="Nucleic acid-binding proteins"/>
    <property type="match status" value="1"/>
</dbReference>
<dbReference type="InterPro" id="IPR006195">
    <property type="entry name" value="aa-tRNA-synth_II"/>
</dbReference>
<keyword evidence="12" id="KW-0175">Coiled coil</keyword>
<evidence type="ECO:0000256" key="4">
    <source>
        <dbReference type="ARBA" id="ARBA00022490"/>
    </source>
</evidence>
<keyword evidence="6" id="KW-0547">Nucleotide-binding</keyword>
<evidence type="ECO:0000256" key="2">
    <source>
        <dbReference type="ARBA" id="ARBA00008226"/>
    </source>
</evidence>
<dbReference type="InterPro" id="IPR045864">
    <property type="entry name" value="aa-tRNA-synth_II/BPL/LPL"/>
</dbReference>
<dbReference type="Gene3D" id="3.30.930.10">
    <property type="entry name" value="Bira Bifunctional Protein, Domain 2"/>
    <property type="match status" value="1"/>
</dbReference>
<reference evidence="16" key="1">
    <citation type="submission" date="2017-01" db="EMBL/GenBank/DDBJ databases">
        <authorList>
            <person name="Wang Y."/>
            <person name="White M."/>
            <person name="Kvist S."/>
            <person name="Moncalvo J.-M."/>
        </authorList>
    </citation>
    <scope>NUCLEOTIDE SEQUENCE [LARGE SCALE GENOMIC DNA]</scope>
    <source>
        <strain evidence="16">COL-18-3</strain>
    </source>
</reference>
<feature type="domain" description="Aminoacyl-transfer RNA synthetases class-II family profile" evidence="13">
    <location>
        <begin position="265"/>
        <end position="561"/>
    </location>
</feature>
<comment type="caution">
    <text evidence="15">The sequence shown here is derived from an EMBL/GenBank/DDBJ whole genome shotgun (WGS) entry which is preliminary data.</text>
</comment>
<dbReference type="SUPFAM" id="SSF55681">
    <property type="entry name" value="Class II aaRS and biotin synthetases"/>
    <property type="match status" value="1"/>
</dbReference>
<evidence type="ECO:0000313" key="15">
    <source>
        <dbReference type="EMBL" id="OMH85112.1"/>
    </source>
</evidence>
<dbReference type="Gene3D" id="3.30.1910.20">
    <property type="entry name" value="asparaginyl-tRNA synthetase, N-terminal domain"/>
    <property type="match status" value="1"/>
</dbReference>
<evidence type="ECO:0000256" key="3">
    <source>
        <dbReference type="ARBA" id="ARBA00012816"/>
    </source>
</evidence>
<evidence type="ECO:0000256" key="11">
    <source>
        <dbReference type="ARBA" id="ARBA00047844"/>
    </source>
</evidence>
<evidence type="ECO:0000256" key="5">
    <source>
        <dbReference type="ARBA" id="ARBA00022598"/>
    </source>
</evidence>
<evidence type="ECO:0000259" key="13">
    <source>
        <dbReference type="PROSITE" id="PS50862"/>
    </source>
</evidence>
<keyword evidence="5 15" id="KW-0436">Ligase</keyword>
<evidence type="ECO:0000256" key="8">
    <source>
        <dbReference type="ARBA" id="ARBA00022917"/>
    </source>
</evidence>
<evidence type="ECO:0000313" key="14">
    <source>
        <dbReference type="EMBL" id="OMH78750.1"/>
    </source>
</evidence>
<keyword evidence="9" id="KW-0030">Aminoacyl-tRNA synthetase</keyword>